<evidence type="ECO:0000256" key="1">
    <source>
        <dbReference type="SAM" id="MobiDB-lite"/>
    </source>
</evidence>
<evidence type="ECO:0000313" key="3">
    <source>
        <dbReference type="Proteomes" id="UP000176420"/>
    </source>
</evidence>
<comment type="caution">
    <text evidence="2">The sequence shown here is derived from an EMBL/GenBank/DDBJ whole genome shotgun (WGS) entry which is preliminary data.</text>
</comment>
<evidence type="ECO:0000313" key="2">
    <source>
        <dbReference type="EMBL" id="OGY86737.1"/>
    </source>
</evidence>
<gene>
    <name evidence="2" type="ORF">A2319_00765</name>
</gene>
<organism evidence="2 3">
    <name type="scientific">Candidatus Kerfeldbacteria bacterium RIFOXYB2_FULL_38_14</name>
    <dbReference type="NCBI Taxonomy" id="1798547"/>
    <lineage>
        <taxon>Bacteria</taxon>
        <taxon>Candidatus Kerfeldiibacteriota</taxon>
    </lineage>
</organism>
<dbReference type="EMBL" id="MHKI01000016">
    <property type="protein sequence ID" value="OGY86737.1"/>
    <property type="molecule type" value="Genomic_DNA"/>
</dbReference>
<proteinExistence type="predicted"/>
<feature type="region of interest" description="Disordered" evidence="1">
    <location>
        <begin position="288"/>
        <end position="330"/>
    </location>
</feature>
<sequence>MPNTVPIKDQFNLQDSSAVKFFAENMQKAIDLLDLEQILYLSQTARKRLLEQYADLEKANPQLFEKIKDVIAHGEWYVLGRLPVTNLPELFEKHFAYYWQQDPDLVFTLLQNRLAIIPDVAKRDQIKASIRLALARATALLGKNNLDDAAGNSAAPSVANWLRDWREFLAGRPLDPLLIVEYLNSSKNVKKLTVTERKQLELVIKLDHKLSLSSQSAEGTEDTYVIKDPVSGTYKIFERGKLYDSKVAISAEELEAMRYVYDLNEKSGKPLSLAQVVKREVRYAQPQQVVAKPKAQPKPTPAPLASKPVKPVSKKSFSPPKVTLPPPPPLPTALKPLPKTKISSTSINYHQLAQRVLSYYELLFPTLEGEQHFLSIVAGYLRKTIDLKKAQNLLSASVEEGGALLASNKTAEILKTADEILNEVKTQPQANRLSLDKLTKSSQFAPSFQAVQKQMKKQEIHHAEESAEGAIEDIFANINPIFDNNPPAVNSNFTVKAKKPLVRDVLEPVTTKPVADQPLVMGPIDELAHLTLLEFRRLGGTSGSAEAVKKLKEKLQLLEDESIAKRAEGIEAWKTSPLNQLYVNIGNSSLDRNIPVNKVIAEKLAQKEESLTAEEFSAVADFNRLIRY</sequence>
<dbReference type="Proteomes" id="UP000176420">
    <property type="component" value="Unassembled WGS sequence"/>
</dbReference>
<accession>A0A1G2BEW6</accession>
<name>A0A1G2BEW6_9BACT</name>
<protein>
    <submittedName>
        <fullName evidence="2">Uncharacterized protein</fullName>
    </submittedName>
</protein>
<reference evidence="2 3" key="1">
    <citation type="journal article" date="2016" name="Nat. Commun.">
        <title>Thousands of microbial genomes shed light on interconnected biogeochemical processes in an aquifer system.</title>
        <authorList>
            <person name="Anantharaman K."/>
            <person name="Brown C.T."/>
            <person name="Hug L.A."/>
            <person name="Sharon I."/>
            <person name="Castelle C.J."/>
            <person name="Probst A.J."/>
            <person name="Thomas B.C."/>
            <person name="Singh A."/>
            <person name="Wilkins M.J."/>
            <person name="Karaoz U."/>
            <person name="Brodie E.L."/>
            <person name="Williams K.H."/>
            <person name="Hubbard S.S."/>
            <person name="Banfield J.F."/>
        </authorList>
    </citation>
    <scope>NUCLEOTIDE SEQUENCE [LARGE SCALE GENOMIC DNA]</scope>
</reference>
<feature type="compositionally biased region" description="Low complexity" evidence="1">
    <location>
        <begin position="306"/>
        <end position="321"/>
    </location>
</feature>
<dbReference type="AlphaFoldDB" id="A0A1G2BEW6"/>